<evidence type="ECO:0000313" key="3">
    <source>
        <dbReference type="EMBL" id="CAF1528003.1"/>
    </source>
</evidence>
<dbReference type="InterPro" id="IPR036844">
    <property type="entry name" value="Hint_dom_sf"/>
</dbReference>
<dbReference type="EMBL" id="CAJOBD010005444">
    <property type="protein sequence ID" value="CAF4031386.1"/>
    <property type="molecule type" value="Genomic_DNA"/>
</dbReference>
<reference evidence="4" key="1">
    <citation type="submission" date="2021-02" db="EMBL/GenBank/DDBJ databases">
        <authorList>
            <person name="Nowell W R."/>
        </authorList>
    </citation>
    <scope>NUCLEOTIDE SEQUENCE</scope>
</reference>
<keyword evidence="6" id="KW-1185">Reference proteome</keyword>
<evidence type="ECO:0000313" key="5">
    <source>
        <dbReference type="Proteomes" id="UP000663836"/>
    </source>
</evidence>
<dbReference type="InterPro" id="IPR030934">
    <property type="entry name" value="Intein_C"/>
</dbReference>
<sequence length="244" mass="27596">MVTTSVEEIFVHDIDEYIELNAGKNVLCVTEEHPFYIGNGNFCALRKLRINDCIYNLVDGCLQTKPIISKKTIVAPATRVYNLRTTKPHTYFANGVAVHNKLGLYFVDASDTGGLKRHEWGSDCPDLHSANHGLCLEALCTNTHCEAYQKTVIINIGFGQFDLVGGTKANVSKCPTCDHYAKPKTCAFNNCKWRWWGIKQPQDGQPPKRISADWKVADNAYHRFNEDENGLSRWRKLVFEAQKN</sequence>
<protein>
    <recommendedName>
        <fullName evidence="7">Intein C-terminal splicing domain-containing protein</fullName>
    </recommendedName>
</protein>
<dbReference type="Pfam" id="PF07591">
    <property type="entry name" value="PT-HINT"/>
    <property type="match status" value="1"/>
</dbReference>
<comment type="caution">
    <text evidence="4">The sequence shown here is derived from an EMBL/GenBank/DDBJ whole genome shotgun (WGS) entry which is preliminary data.</text>
</comment>
<dbReference type="Proteomes" id="UP000663870">
    <property type="component" value="Unassembled WGS sequence"/>
</dbReference>
<evidence type="ECO:0000313" key="2">
    <source>
        <dbReference type="EMBL" id="CAF1339218.1"/>
    </source>
</evidence>
<dbReference type="EMBL" id="CAJNOH010001742">
    <property type="protein sequence ID" value="CAF1246142.1"/>
    <property type="molecule type" value="Genomic_DNA"/>
</dbReference>
<dbReference type="Proteomes" id="UP000663864">
    <property type="component" value="Unassembled WGS sequence"/>
</dbReference>
<gene>
    <name evidence="4" type="ORF">JBS370_LOCUS27978</name>
    <name evidence="3" type="ORF">JXQ802_LOCUS42022</name>
    <name evidence="1" type="ORF">PYM288_LOCUS27134</name>
    <name evidence="2" type="ORF">ZHD862_LOCUS29953</name>
</gene>
<dbReference type="EMBL" id="CAJNOL010002773">
    <property type="protein sequence ID" value="CAF1528003.1"/>
    <property type="molecule type" value="Genomic_DNA"/>
</dbReference>
<dbReference type="EMBL" id="CAJNOT010002726">
    <property type="protein sequence ID" value="CAF1339218.1"/>
    <property type="molecule type" value="Genomic_DNA"/>
</dbReference>
<evidence type="ECO:0000313" key="1">
    <source>
        <dbReference type="EMBL" id="CAF1246142.1"/>
    </source>
</evidence>
<dbReference type="AlphaFoldDB" id="A0A819QN01"/>
<evidence type="ECO:0000313" key="4">
    <source>
        <dbReference type="EMBL" id="CAF4031386.1"/>
    </source>
</evidence>
<dbReference type="SUPFAM" id="SSF51294">
    <property type="entry name" value="Hedgehog/intein (Hint) domain"/>
    <property type="match status" value="1"/>
</dbReference>
<dbReference type="NCBIfam" id="TIGR01443">
    <property type="entry name" value="intein_Cterm"/>
    <property type="match status" value="1"/>
</dbReference>
<organism evidence="4 5">
    <name type="scientific">Rotaria sordida</name>
    <dbReference type="NCBI Taxonomy" id="392033"/>
    <lineage>
        <taxon>Eukaryota</taxon>
        <taxon>Metazoa</taxon>
        <taxon>Spiralia</taxon>
        <taxon>Gnathifera</taxon>
        <taxon>Rotifera</taxon>
        <taxon>Eurotatoria</taxon>
        <taxon>Bdelloidea</taxon>
        <taxon>Philodinida</taxon>
        <taxon>Philodinidae</taxon>
        <taxon>Rotaria</taxon>
    </lineage>
</organism>
<accession>A0A819QN01</accession>
<dbReference type="CDD" id="cd00081">
    <property type="entry name" value="Hint"/>
    <property type="match status" value="1"/>
</dbReference>
<evidence type="ECO:0008006" key="7">
    <source>
        <dbReference type="Google" id="ProtNLM"/>
    </source>
</evidence>
<name>A0A819QN01_9BILA</name>
<dbReference type="PROSITE" id="PS50818">
    <property type="entry name" value="INTEIN_C_TER"/>
    <property type="match status" value="1"/>
</dbReference>
<evidence type="ECO:0000313" key="6">
    <source>
        <dbReference type="Proteomes" id="UP000663870"/>
    </source>
</evidence>
<dbReference type="Gene3D" id="2.170.16.10">
    <property type="entry name" value="Hedgehog/Intein (Hint) domain"/>
    <property type="match status" value="1"/>
</dbReference>
<dbReference type="Proteomes" id="UP000663854">
    <property type="component" value="Unassembled WGS sequence"/>
</dbReference>
<proteinExistence type="predicted"/>
<dbReference type="Proteomes" id="UP000663836">
    <property type="component" value="Unassembled WGS sequence"/>
</dbReference>